<proteinExistence type="predicted"/>
<name>A0A6I1DZN0_9FLAO</name>
<sequence>MIFNHVLIKLLGTIVPSVGLVVILFLFSEDQLHRNNAFTRRYPPHPIIKQYDLDIGYNSYYIAGFDNDLLYLGNSTAPWHLLQINVKNRDTLHIELKPSDTELKYRSLSVSILPPYFFIMDGTVPFILRGKLGDWKAKTWIEAGAYFNAAIPIDSNALYVRTTSSMTKKYALGILRQAKKMTLELDTTLLETQIDGRFDVDGVMLTDLPSGRLAYVYYYRNEFMAMDPVFGNAKRYRTIDTIKVAQIQLTAPDRHGNIQMAKPPLLVNKTASIHHGMVLIQSDRLGKNESRHMLDQASIIDVYNVVKGTYEFSFYLYHVKKKRVREFAIQGNFLIALVDDHVSIYRTQTPHFPQNIENNGTQYTTGP</sequence>
<accession>A0A6I1DZN0</accession>
<comment type="caution">
    <text evidence="2">The sequence shown here is derived from an EMBL/GenBank/DDBJ whole genome shotgun (WGS) entry which is preliminary data.</text>
</comment>
<dbReference type="RefSeq" id="WP_152130240.1">
    <property type="nucleotide sequence ID" value="NZ_WELG01000001.1"/>
</dbReference>
<feature type="transmembrane region" description="Helical" evidence="1">
    <location>
        <begin position="6"/>
        <end position="27"/>
    </location>
</feature>
<reference evidence="2 3" key="1">
    <citation type="submission" date="2019-10" db="EMBL/GenBank/DDBJ databases">
        <title>Muricauda olearia CL-SS4 JCM15563 genome.</title>
        <authorList>
            <person name="Liu L."/>
        </authorList>
    </citation>
    <scope>NUCLEOTIDE SEQUENCE [LARGE SCALE GENOMIC DNA]</scope>
    <source>
        <strain evidence="2 3">CL-SS4</strain>
    </source>
</reference>
<dbReference type="AlphaFoldDB" id="A0A6I1DZN0"/>
<dbReference type="OrthoDB" id="673785at2"/>
<evidence type="ECO:0000313" key="3">
    <source>
        <dbReference type="Proteomes" id="UP000429785"/>
    </source>
</evidence>
<dbReference type="EMBL" id="WELG01000001">
    <property type="protein sequence ID" value="KAB7530307.1"/>
    <property type="molecule type" value="Genomic_DNA"/>
</dbReference>
<dbReference type="Proteomes" id="UP000429785">
    <property type="component" value="Unassembled WGS sequence"/>
</dbReference>
<protein>
    <submittedName>
        <fullName evidence="2">Uncharacterized protein</fullName>
    </submittedName>
</protein>
<keyword evidence="1" id="KW-0812">Transmembrane</keyword>
<evidence type="ECO:0000256" key="1">
    <source>
        <dbReference type="SAM" id="Phobius"/>
    </source>
</evidence>
<keyword evidence="1" id="KW-0472">Membrane</keyword>
<evidence type="ECO:0000313" key="2">
    <source>
        <dbReference type="EMBL" id="KAB7530307.1"/>
    </source>
</evidence>
<gene>
    <name evidence="2" type="ORF">F8C76_02020</name>
</gene>
<keyword evidence="1" id="KW-1133">Transmembrane helix</keyword>
<organism evidence="2 3">
    <name type="scientific">Flagellimonas olearia</name>
    <dbReference type="NCBI Taxonomy" id="552546"/>
    <lineage>
        <taxon>Bacteria</taxon>
        <taxon>Pseudomonadati</taxon>
        <taxon>Bacteroidota</taxon>
        <taxon>Flavobacteriia</taxon>
        <taxon>Flavobacteriales</taxon>
        <taxon>Flavobacteriaceae</taxon>
        <taxon>Flagellimonas</taxon>
    </lineage>
</organism>